<evidence type="ECO:0000256" key="1">
    <source>
        <dbReference type="SAM" id="Phobius"/>
    </source>
</evidence>
<comment type="caution">
    <text evidence="2">The sequence shown here is derived from an EMBL/GenBank/DDBJ whole genome shotgun (WGS) entry which is preliminary data.</text>
</comment>
<organism evidence="2 3">
    <name type="scientific">Afipia felis</name>
    <name type="common">Cat scratch disease bacillus</name>
    <dbReference type="NCBI Taxonomy" id="1035"/>
    <lineage>
        <taxon>Bacteria</taxon>
        <taxon>Pseudomonadati</taxon>
        <taxon>Pseudomonadota</taxon>
        <taxon>Alphaproteobacteria</taxon>
        <taxon>Hyphomicrobiales</taxon>
        <taxon>Nitrobacteraceae</taxon>
        <taxon>Afipia</taxon>
    </lineage>
</organism>
<dbReference type="STRING" id="1035.BN961_02566"/>
<evidence type="ECO:0000313" key="2">
    <source>
        <dbReference type="EMBL" id="CEG09145.1"/>
    </source>
</evidence>
<gene>
    <name evidence="2" type="ORF">BN961_02566</name>
</gene>
<keyword evidence="1" id="KW-0472">Membrane</keyword>
<keyword evidence="1" id="KW-0812">Transmembrane</keyword>
<feature type="transmembrane region" description="Helical" evidence="1">
    <location>
        <begin position="73"/>
        <end position="93"/>
    </location>
</feature>
<reference evidence="2 3" key="1">
    <citation type="journal article" date="2014" name="Genome Announc.">
        <title>Genome Sequence of Afipia felis Strain 76713, Isolated in Hospital Water Using an Amoeba Co-Culture Procedure.</title>
        <authorList>
            <person name="Benamar S."/>
            <person name="La Scola B."/>
            <person name="Croce O."/>
        </authorList>
    </citation>
    <scope>NUCLEOTIDE SEQUENCE [LARGE SCALE GENOMIC DNA]</scope>
    <source>
        <strain evidence="2 3">76713</strain>
    </source>
</reference>
<name>A0A090MP16_AFIFE</name>
<keyword evidence="1" id="KW-1133">Transmembrane helix</keyword>
<keyword evidence="3" id="KW-1185">Reference proteome</keyword>
<dbReference type="Proteomes" id="UP000035762">
    <property type="component" value="Unassembled WGS sequence"/>
</dbReference>
<sequence>MALVHSLVLARVPANTEQMGHLIAGKPAVTGFPFGWQNHTYDATVEDFAAWGWRIAFLLSAVLVVLPADKLRLFFVVVLIALAAQMALYAFGIRFI</sequence>
<accession>A0A090MP16</accession>
<dbReference type="AlphaFoldDB" id="A0A090MP16"/>
<dbReference type="EMBL" id="CCAZ020000001">
    <property type="protein sequence ID" value="CEG09145.1"/>
    <property type="molecule type" value="Genomic_DNA"/>
</dbReference>
<feature type="transmembrane region" description="Helical" evidence="1">
    <location>
        <begin position="48"/>
        <end position="66"/>
    </location>
</feature>
<evidence type="ECO:0000313" key="3">
    <source>
        <dbReference type="Proteomes" id="UP000035762"/>
    </source>
</evidence>
<proteinExistence type="predicted"/>
<protein>
    <submittedName>
        <fullName evidence="2">Uncharacterized protein</fullName>
    </submittedName>
</protein>